<keyword evidence="2" id="KW-1185">Reference proteome</keyword>
<dbReference type="GeneID" id="81626286"/>
<gene>
    <name evidence="1" type="ORF">N7539_006435</name>
</gene>
<evidence type="ECO:0000313" key="1">
    <source>
        <dbReference type="EMBL" id="KAJ5482989.1"/>
    </source>
</evidence>
<comment type="caution">
    <text evidence="1">The sequence shown here is derived from an EMBL/GenBank/DDBJ whole genome shotgun (WGS) entry which is preliminary data.</text>
</comment>
<dbReference type="EMBL" id="JAPWDQ010000008">
    <property type="protein sequence ID" value="KAJ5482989.1"/>
    <property type="molecule type" value="Genomic_DNA"/>
</dbReference>
<name>A0A9W9X4C4_9EURO</name>
<reference evidence="1" key="2">
    <citation type="journal article" date="2023" name="IMA Fungus">
        <title>Comparative genomic study of the Penicillium genus elucidates a diverse pangenome and 15 lateral gene transfer events.</title>
        <authorList>
            <person name="Petersen C."/>
            <person name="Sorensen T."/>
            <person name="Nielsen M.R."/>
            <person name="Sondergaard T.E."/>
            <person name="Sorensen J.L."/>
            <person name="Fitzpatrick D.A."/>
            <person name="Frisvad J.C."/>
            <person name="Nielsen K.L."/>
        </authorList>
    </citation>
    <scope>NUCLEOTIDE SEQUENCE</scope>
    <source>
        <strain evidence="1">IBT 30728</strain>
    </source>
</reference>
<organism evidence="1 2">
    <name type="scientific">Penicillium diatomitis</name>
    <dbReference type="NCBI Taxonomy" id="2819901"/>
    <lineage>
        <taxon>Eukaryota</taxon>
        <taxon>Fungi</taxon>
        <taxon>Dikarya</taxon>
        <taxon>Ascomycota</taxon>
        <taxon>Pezizomycotina</taxon>
        <taxon>Eurotiomycetes</taxon>
        <taxon>Eurotiomycetidae</taxon>
        <taxon>Eurotiales</taxon>
        <taxon>Aspergillaceae</taxon>
        <taxon>Penicillium</taxon>
    </lineage>
</organism>
<accession>A0A9W9X4C4</accession>
<protein>
    <submittedName>
        <fullName evidence="1">Uncharacterized protein</fullName>
    </submittedName>
</protein>
<reference evidence="1" key="1">
    <citation type="submission" date="2022-12" db="EMBL/GenBank/DDBJ databases">
        <authorList>
            <person name="Petersen C."/>
        </authorList>
    </citation>
    <scope>NUCLEOTIDE SEQUENCE</scope>
    <source>
        <strain evidence="1">IBT 30728</strain>
    </source>
</reference>
<evidence type="ECO:0000313" key="2">
    <source>
        <dbReference type="Proteomes" id="UP001148312"/>
    </source>
</evidence>
<dbReference type="AlphaFoldDB" id="A0A9W9X4C4"/>
<proteinExistence type="predicted"/>
<dbReference type="Proteomes" id="UP001148312">
    <property type="component" value="Unassembled WGS sequence"/>
</dbReference>
<dbReference type="RefSeq" id="XP_056788961.1">
    <property type="nucleotide sequence ID" value="XM_056936037.1"/>
</dbReference>
<sequence length="278" mass="31880">MIIGTIIIIEDAGSEFLITHQRTSVCDIFHYLRVHLGSWFYLRGFFTFLLHVVTKDAILPWLLPMNGETPWAEKIQSAIHASLLAELQIVWLHIVSTKASHKSLHQRMPKFTCWIRVSPVLFVEVLTRWLVFSAAVLFQAELLRVTGIMDIQQDLFMPDGVHLKEPAQLGSRIWIVSIFPKFMEFLVALPIRAVFTRMAVSMLPADDNPIVPLDPRLMNNVPLGILDAWKSFDAASRARFWKVQIQAFVLGVMLFLVGKSMFGDFEEYAPFPIIWFNP</sequence>